<keyword evidence="1" id="KW-1133">Transmembrane helix</keyword>
<proteinExistence type="predicted"/>
<organism evidence="2 3">
    <name type="scientific">Gigaspora margarita</name>
    <dbReference type="NCBI Taxonomy" id="4874"/>
    <lineage>
        <taxon>Eukaryota</taxon>
        <taxon>Fungi</taxon>
        <taxon>Fungi incertae sedis</taxon>
        <taxon>Mucoromycota</taxon>
        <taxon>Glomeromycotina</taxon>
        <taxon>Glomeromycetes</taxon>
        <taxon>Diversisporales</taxon>
        <taxon>Gigasporaceae</taxon>
        <taxon>Gigaspora</taxon>
    </lineage>
</organism>
<dbReference type="Proteomes" id="UP000439903">
    <property type="component" value="Unassembled WGS sequence"/>
</dbReference>
<dbReference type="AlphaFoldDB" id="A0A8H3XF40"/>
<evidence type="ECO:0000256" key="1">
    <source>
        <dbReference type="SAM" id="Phobius"/>
    </source>
</evidence>
<name>A0A8H3XF40_GIGMA</name>
<evidence type="ECO:0000313" key="2">
    <source>
        <dbReference type="EMBL" id="KAF0446454.1"/>
    </source>
</evidence>
<sequence>MSATLVDSYGPSLRWSMDDYNTQLRKPNDVFIKPSKPEEFSLRLSNLAKSNIQEPNVQKPTVHSLPSSHADNGLLTMKFFDVFNKVAGFVIYRSGYNSRNVVMVVMVVIAIIVVNAVILIEV</sequence>
<protein>
    <submittedName>
        <fullName evidence="2">Uncharacterized protein</fullName>
    </submittedName>
</protein>
<gene>
    <name evidence="2" type="ORF">F8M41_002936</name>
</gene>
<comment type="caution">
    <text evidence="2">The sequence shown here is derived from an EMBL/GenBank/DDBJ whole genome shotgun (WGS) entry which is preliminary data.</text>
</comment>
<feature type="transmembrane region" description="Helical" evidence="1">
    <location>
        <begin position="101"/>
        <end position="120"/>
    </location>
</feature>
<evidence type="ECO:0000313" key="3">
    <source>
        <dbReference type="Proteomes" id="UP000439903"/>
    </source>
</evidence>
<keyword evidence="3" id="KW-1185">Reference proteome</keyword>
<accession>A0A8H3XF40</accession>
<reference evidence="2 3" key="1">
    <citation type="journal article" date="2019" name="Environ. Microbiol.">
        <title>At the nexus of three kingdoms: the genome of the mycorrhizal fungus Gigaspora margarita provides insights into plant, endobacterial and fungal interactions.</title>
        <authorList>
            <person name="Venice F."/>
            <person name="Ghignone S."/>
            <person name="Salvioli di Fossalunga A."/>
            <person name="Amselem J."/>
            <person name="Novero M."/>
            <person name="Xianan X."/>
            <person name="Sedzielewska Toro K."/>
            <person name="Morin E."/>
            <person name="Lipzen A."/>
            <person name="Grigoriev I.V."/>
            <person name="Henrissat B."/>
            <person name="Martin F.M."/>
            <person name="Bonfante P."/>
        </authorList>
    </citation>
    <scope>NUCLEOTIDE SEQUENCE [LARGE SCALE GENOMIC DNA]</scope>
    <source>
        <strain evidence="2 3">BEG34</strain>
    </source>
</reference>
<keyword evidence="1" id="KW-0812">Transmembrane</keyword>
<dbReference type="EMBL" id="WTPW01001251">
    <property type="protein sequence ID" value="KAF0446454.1"/>
    <property type="molecule type" value="Genomic_DNA"/>
</dbReference>
<keyword evidence="1" id="KW-0472">Membrane</keyword>